<accession>A0ABQ9HLA3</accession>
<name>A0ABQ9HLA3_9NEOP</name>
<keyword evidence="3" id="KW-1185">Reference proteome</keyword>
<feature type="compositionally biased region" description="Basic and acidic residues" evidence="1">
    <location>
        <begin position="941"/>
        <end position="956"/>
    </location>
</feature>
<sequence>MLCVDARHTARRTSVSIIASTKKSTSQIGDGWCVARIGHRIAAPKPTPSWSILVDVILVATRVCSMSITGGGLNCDTFTHHWLGHTHTAEPLCPPAMAALVATSTYLPLSTLVVLVVTNLGSSSTLACLCPNSQNILAPPVGFFSGWAVTSASLTTAHHSRASQKKSGGVSTSSLEEGRIEMGHPHSTAQTLGACCIVASAIIREQYLITTAIIREQDLMMAAVMTAIIREQYLTDATTAETLEKKSTTRLEPRNLEIDDNGSESLRTNLYLNTIDDVDISSTALSLSILQELTLSLDDLNRDYPPFIETIEEMWDLDPASLYNEPELKSSILDSSINLTMRNQTLAVNDARAGLIVFLLGYPHLLEGGQGSQDGAADPDRVLPLRGSNDLDLDRGWCEGGDLLLHPVSNTWVHCGATRKNSVGVKVLTDVHITLHDGVVHGFVDSTRFHTQEGRLEQSLRAAETFVTDGDDLSIRQFVRLLQGSRGSRSSHFLLEVQGHIAQLLLDISYNFPLSRGGEAVSTLCQDLHQVVSQIATGQVQTQDGVGQSITFVNGDGVRYTVTRVEHDTCGTTGGVQRKHGLDCDVHGGGVERFEHDLGHLLPVGLGVERSLGQQDGVFLWSYSKFVVEGVMPDLLHIVPVGNDAVFDGIFKGEDTSLGLCLVADVAILLTHTHHHTLVTGSANDGREHRSRGVITGEPGLAHAGAIVHDQCCNVIVTHVGCLLVSVLEQHVAPACLSAQPAATPRYLYSPPPRVAKNTGRHTRVSPPVLLLFRTLSSPAAGGRRDVTPLGCARRITDFVNLIGMLVVVVRRLSKKLEEACACFYHPPVQIAMSTRNSNANDKILTVYRTHELYRMHIHCWIDSDPELPAPQIGDTPTNCATGGRLLTSNTGICFDSNPGSHCRHRCLLIIIKDLWLLVPCGRSSDASSLLIMERQWNERAGERGDTRKNPLTRHDSHLRKSGSEPAGY</sequence>
<gene>
    <name evidence="2" type="ORF">PR048_011082</name>
</gene>
<protein>
    <submittedName>
        <fullName evidence="2">Uncharacterized protein</fullName>
    </submittedName>
</protein>
<feature type="region of interest" description="Disordered" evidence="1">
    <location>
        <begin position="941"/>
        <end position="969"/>
    </location>
</feature>
<comment type="caution">
    <text evidence="2">The sequence shown here is derived from an EMBL/GenBank/DDBJ whole genome shotgun (WGS) entry which is preliminary data.</text>
</comment>
<evidence type="ECO:0000313" key="3">
    <source>
        <dbReference type="Proteomes" id="UP001159363"/>
    </source>
</evidence>
<dbReference type="EMBL" id="JARBHB010000004">
    <property type="protein sequence ID" value="KAJ8884886.1"/>
    <property type="molecule type" value="Genomic_DNA"/>
</dbReference>
<organism evidence="2 3">
    <name type="scientific">Dryococelus australis</name>
    <dbReference type="NCBI Taxonomy" id="614101"/>
    <lineage>
        <taxon>Eukaryota</taxon>
        <taxon>Metazoa</taxon>
        <taxon>Ecdysozoa</taxon>
        <taxon>Arthropoda</taxon>
        <taxon>Hexapoda</taxon>
        <taxon>Insecta</taxon>
        <taxon>Pterygota</taxon>
        <taxon>Neoptera</taxon>
        <taxon>Polyneoptera</taxon>
        <taxon>Phasmatodea</taxon>
        <taxon>Verophasmatodea</taxon>
        <taxon>Anareolatae</taxon>
        <taxon>Phasmatidae</taxon>
        <taxon>Eurycanthinae</taxon>
        <taxon>Dryococelus</taxon>
    </lineage>
</organism>
<evidence type="ECO:0000313" key="2">
    <source>
        <dbReference type="EMBL" id="KAJ8884886.1"/>
    </source>
</evidence>
<reference evidence="2 3" key="1">
    <citation type="submission" date="2023-02" db="EMBL/GenBank/DDBJ databases">
        <title>LHISI_Scaffold_Assembly.</title>
        <authorList>
            <person name="Stuart O.P."/>
            <person name="Cleave R."/>
            <person name="Magrath M.J.L."/>
            <person name="Mikheyev A.S."/>
        </authorList>
    </citation>
    <scope>NUCLEOTIDE SEQUENCE [LARGE SCALE GENOMIC DNA]</scope>
    <source>
        <strain evidence="2">Daus_M_001</strain>
        <tissue evidence="2">Leg muscle</tissue>
    </source>
</reference>
<proteinExistence type="predicted"/>
<evidence type="ECO:0000256" key="1">
    <source>
        <dbReference type="SAM" id="MobiDB-lite"/>
    </source>
</evidence>
<dbReference type="Proteomes" id="UP001159363">
    <property type="component" value="Chromosome X"/>
</dbReference>